<sequence length="234" mass="25000">MEKRNLNIFGSGSSGGGEFNKIKISGDGTITDALTCQVFKVYGTGVAMGDVKAESLDIYGTIDIHENVKSGSIKIYGTMSANKDVAGKEMKIRGAMDVGGNVSGEDINLKGSLSVKGDCEVENFISDGSFEIGGLLNAGKVNIELKYGNSSVKEIGGEEIQVKRKSSFLGINKQNGSLDVDTIEGDHIYVEYTKASVIRGKKVEIGPGCDIGLVEYNEQFHCAKNSNVKRQIKI</sequence>
<organism evidence="1 2">
    <name type="scientific">Heyndrickxia shackletonii</name>
    <dbReference type="NCBI Taxonomy" id="157838"/>
    <lineage>
        <taxon>Bacteria</taxon>
        <taxon>Bacillati</taxon>
        <taxon>Bacillota</taxon>
        <taxon>Bacilli</taxon>
        <taxon>Bacillales</taxon>
        <taxon>Bacillaceae</taxon>
        <taxon>Heyndrickxia</taxon>
    </lineage>
</organism>
<dbReference type="AlphaFoldDB" id="A0A0Q3WTR8"/>
<name>A0A0Q3WTR8_9BACI</name>
<evidence type="ECO:0008006" key="3">
    <source>
        <dbReference type="Google" id="ProtNLM"/>
    </source>
</evidence>
<comment type="caution">
    <text evidence="1">The sequence shown here is derived from an EMBL/GenBank/DDBJ whole genome shotgun (WGS) entry which is preliminary data.</text>
</comment>
<evidence type="ECO:0000313" key="1">
    <source>
        <dbReference type="EMBL" id="KQL51079.1"/>
    </source>
</evidence>
<dbReference type="Proteomes" id="UP000051888">
    <property type="component" value="Unassembled WGS sequence"/>
</dbReference>
<reference evidence="1 2" key="1">
    <citation type="submission" date="2015-09" db="EMBL/GenBank/DDBJ databases">
        <title>Genome sequencing project for genomic taxonomy and phylogenomics of Bacillus-like bacteria.</title>
        <authorList>
            <person name="Liu B."/>
            <person name="Wang J."/>
            <person name="Zhu Y."/>
            <person name="Liu G."/>
            <person name="Chen Q."/>
            <person name="Chen Z."/>
            <person name="Lan J."/>
            <person name="Che J."/>
            <person name="Ge C."/>
            <person name="Shi H."/>
            <person name="Pan Z."/>
            <person name="Liu X."/>
        </authorList>
    </citation>
    <scope>NUCLEOTIDE SEQUENCE [LARGE SCALE GENOMIC DNA]</scope>
    <source>
        <strain evidence="1 2">LMG 18435</strain>
    </source>
</reference>
<protein>
    <recommendedName>
        <fullName evidence="3">Cytoplasmic protein</fullName>
    </recommendedName>
</protein>
<gene>
    <name evidence="1" type="ORF">AN964_18885</name>
</gene>
<keyword evidence="2" id="KW-1185">Reference proteome</keyword>
<accession>A0A0Q3WTR8</accession>
<evidence type="ECO:0000313" key="2">
    <source>
        <dbReference type="Proteomes" id="UP000051888"/>
    </source>
</evidence>
<proteinExistence type="predicted"/>
<dbReference type="EMBL" id="LJJC01000006">
    <property type="protein sequence ID" value="KQL51079.1"/>
    <property type="molecule type" value="Genomic_DNA"/>
</dbReference>
<dbReference type="STRING" id="157838.AN964_18885"/>
<dbReference type="OrthoDB" id="1730007at2"/>
<dbReference type="PATRIC" id="fig|157838.3.peg.4174"/>
<dbReference type="RefSeq" id="WP_055741377.1">
    <property type="nucleotide sequence ID" value="NZ_JAAIWL010000022.1"/>
</dbReference>